<sequence>MATAQDKEARAEPVHVGFEEEGEEEESNMLCYMSCTGMFAKREAKPEEIVKVEEAPPPEKRKYFPSLGF</sequence>
<name>A0AAD7UFC1_9STRA</name>
<dbReference type="AlphaFoldDB" id="A0AAD7UFC1"/>
<feature type="region of interest" description="Disordered" evidence="1">
    <location>
        <begin position="1"/>
        <end position="27"/>
    </location>
</feature>
<accession>A0AAD7UFC1</accession>
<keyword evidence="3" id="KW-1185">Reference proteome</keyword>
<gene>
    <name evidence="2" type="ORF">CTAYLR_004097</name>
</gene>
<reference evidence="2" key="1">
    <citation type="submission" date="2023-01" db="EMBL/GenBank/DDBJ databases">
        <title>Metagenome sequencing of chrysophaentin producing Chrysophaeum taylorii.</title>
        <authorList>
            <person name="Davison J."/>
            <person name="Bewley C."/>
        </authorList>
    </citation>
    <scope>NUCLEOTIDE SEQUENCE</scope>
    <source>
        <strain evidence="2">NIES-1699</strain>
    </source>
</reference>
<comment type="caution">
    <text evidence="2">The sequence shown here is derived from an EMBL/GenBank/DDBJ whole genome shotgun (WGS) entry which is preliminary data.</text>
</comment>
<protein>
    <submittedName>
        <fullName evidence="2">Uncharacterized protein</fullName>
    </submittedName>
</protein>
<dbReference type="Proteomes" id="UP001230188">
    <property type="component" value="Unassembled WGS sequence"/>
</dbReference>
<feature type="compositionally biased region" description="Basic and acidic residues" evidence="1">
    <location>
        <begin position="1"/>
        <end position="13"/>
    </location>
</feature>
<dbReference type="EMBL" id="JAQMWT010000373">
    <property type="protein sequence ID" value="KAJ8602655.1"/>
    <property type="molecule type" value="Genomic_DNA"/>
</dbReference>
<organism evidence="2 3">
    <name type="scientific">Chrysophaeum taylorii</name>
    <dbReference type="NCBI Taxonomy" id="2483200"/>
    <lineage>
        <taxon>Eukaryota</taxon>
        <taxon>Sar</taxon>
        <taxon>Stramenopiles</taxon>
        <taxon>Ochrophyta</taxon>
        <taxon>Pelagophyceae</taxon>
        <taxon>Pelagomonadales</taxon>
        <taxon>Pelagomonadaceae</taxon>
        <taxon>Chrysophaeum</taxon>
    </lineage>
</organism>
<proteinExistence type="predicted"/>
<evidence type="ECO:0000256" key="1">
    <source>
        <dbReference type="SAM" id="MobiDB-lite"/>
    </source>
</evidence>
<evidence type="ECO:0000313" key="2">
    <source>
        <dbReference type="EMBL" id="KAJ8602655.1"/>
    </source>
</evidence>
<evidence type="ECO:0000313" key="3">
    <source>
        <dbReference type="Proteomes" id="UP001230188"/>
    </source>
</evidence>